<keyword evidence="1" id="KW-0479">Metal-binding</keyword>
<evidence type="ECO:0000256" key="4">
    <source>
        <dbReference type="PROSITE-ProRule" id="PRU00134"/>
    </source>
</evidence>
<dbReference type="Pfam" id="PF01753">
    <property type="entry name" value="zf-MYND"/>
    <property type="match status" value="1"/>
</dbReference>
<dbReference type="GeneID" id="59345824"/>
<feature type="domain" description="MYND-type" evidence="5">
    <location>
        <begin position="451"/>
        <end position="488"/>
    </location>
</feature>
<comment type="caution">
    <text evidence="6">The sequence shown here is derived from an EMBL/GenBank/DDBJ whole genome shotgun (WGS) entry which is preliminary data.</text>
</comment>
<evidence type="ECO:0000256" key="2">
    <source>
        <dbReference type="ARBA" id="ARBA00022771"/>
    </source>
</evidence>
<name>A0A8H6SLD3_9AGAR</name>
<keyword evidence="2 4" id="KW-0863">Zinc-finger</keyword>
<dbReference type="AlphaFoldDB" id="A0A8H6SLD3"/>
<keyword evidence="7" id="KW-1185">Reference proteome</keyword>
<dbReference type="GO" id="GO:0008270">
    <property type="term" value="F:zinc ion binding"/>
    <property type="evidence" value="ECO:0007669"/>
    <property type="project" value="UniProtKB-KW"/>
</dbReference>
<dbReference type="EMBL" id="JACAZF010000006">
    <property type="protein sequence ID" value="KAF7300952.1"/>
    <property type="molecule type" value="Genomic_DNA"/>
</dbReference>
<dbReference type="Proteomes" id="UP000636479">
    <property type="component" value="Unassembled WGS sequence"/>
</dbReference>
<dbReference type="RefSeq" id="XP_037218952.1">
    <property type="nucleotide sequence ID" value="XM_037363308.1"/>
</dbReference>
<reference evidence="6" key="1">
    <citation type="submission" date="2020-05" db="EMBL/GenBank/DDBJ databases">
        <title>Mycena genomes resolve the evolution of fungal bioluminescence.</title>
        <authorList>
            <person name="Tsai I.J."/>
        </authorList>
    </citation>
    <scope>NUCLEOTIDE SEQUENCE</scope>
    <source>
        <strain evidence="6">171206Taipei</strain>
    </source>
</reference>
<dbReference type="OrthoDB" id="2988312at2759"/>
<accession>A0A8H6SLD3</accession>
<keyword evidence="3" id="KW-0862">Zinc</keyword>
<dbReference type="Gene3D" id="6.10.140.2220">
    <property type="match status" value="1"/>
</dbReference>
<organism evidence="6 7">
    <name type="scientific">Mycena indigotica</name>
    <dbReference type="NCBI Taxonomy" id="2126181"/>
    <lineage>
        <taxon>Eukaryota</taxon>
        <taxon>Fungi</taxon>
        <taxon>Dikarya</taxon>
        <taxon>Basidiomycota</taxon>
        <taxon>Agaricomycotina</taxon>
        <taxon>Agaricomycetes</taxon>
        <taxon>Agaricomycetidae</taxon>
        <taxon>Agaricales</taxon>
        <taxon>Marasmiineae</taxon>
        <taxon>Mycenaceae</taxon>
        <taxon>Mycena</taxon>
    </lineage>
</organism>
<evidence type="ECO:0000259" key="5">
    <source>
        <dbReference type="PROSITE" id="PS50865"/>
    </source>
</evidence>
<evidence type="ECO:0000256" key="3">
    <source>
        <dbReference type="ARBA" id="ARBA00022833"/>
    </source>
</evidence>
<evidence type="ECO:0000256" key="1">
    <source>
        <dbReference type="ARBA" id="ARBA00022723"/>
    </source>
</evidence>
<dbReference type="InterPro" id="IPR002893">
    <property type="entry name" value="Znf_MYND"/>
</dbReference>
<protein>
    <submittedName>
        <fullName evidence="6">MYND-type domain-containing protein</fullName>
    </submittedName>
</protein>
<dbReference type="SUPFAM" id="SSF144232">
    <property type="entry name" value="HIT/MYND zinc finger-like"/>
    <property type="match status" value="1"/>
</dbReference>
<gene>
    <name evidence="6" type="ORF">MIND_00658200</name>
</gene>
<sequence length="684" mass="77555">MARLHPLLRVENVEKLPFRLRLHAKRALVPERTTAGVEAAANVLKNINEADRAPFIPVFYTILRSIRIPSVDELAAEWISGIEHAWHALYAVCFLVEMTELPDSHDLYAALWVCVWPWVCFFQDQFDLRPECRSFFKASLLQNFIIFSSHLSLTLESHSLMLMTPGFRTIIAAAWCNTMLTGGPTPRDDEGEKGRLARVFSIIFVHFLSESAFPAPNALQEIIEGTGGTVHSLGSMLSEYMKTVASVDKLAIHPQHTESLLMFLDWTDNIGELEPKPMISSPSSITLVAVQEGLIDHVVDTLCLFITSGIQSEAHVEHPRLVEITSRAFWLIVRVSMLSPGLYGASQKTLGSRLLRILALCARHLSDIDELQASVARILRTFMLPMLLDVYAIQHLPEELAHAKQLVAEAELASNDSELWKRFFDVAEDRLSAMQLFDLSATSKICGNLLCHLVANRTQFRRCQECKDAWYCSTDCQREDWKLHKKLCRHGGGRSLGLATHGFRQRCYMRDLLDREYQHHKSIIYEKYFDLMLKNPRINLARVVVHFNFNSIRSDDSVEVTVKERGLENTQVDEWTSSACEHLNRRAERAEASNTSFQLHQVHLPYLLRGGGVSGWSNRLTVVPLRGNDRGTSAFRAAFDDILGSFGGSQIELGEDLDPEDVKIIKQRFVERILEEKKAVVELH</sequence>
<evidence type="ECO:0000313" key="6">
    <source>
        <dbReference type="EMBL" id="KAF7300952.1"/>
    </source>
</evidence>
<evidence type="ECO:0000313" key="7">
    <source>
        <dbReference type="Proteomes" id="UP000636479"/>
    </source>
</evidence>
<proteinExistence type="predicted"/>
<dbReference type="PROSITE" id="PS50865">
    <property type="entry name" value="ZF_MYND_2"/>
    <property type="match status" value="1"/>
</dbReference>